<keyword evidence="7" id="KW-1185">Reference proteome</keyword>
<proteinExistence type="inferred from homology"/>
<protein>
    <recommendedName>
        <fullName evidence="5">SHSP domain-containing protein</fullName>
    </recommendedName>
</protein>
<accession>A0A3P6UCU1</accession>
<gene>
    <name evidence="6" type="ORF">NLS_LOCUS2684</name>
</gene>
<comment type="similarity">
    <text evidence="2 3">Belongs to the small heat shock protein (HSP20) family.</text>
</comment>
<dbReference type="STRING" id="42156.A0A3P6UCU1"/>
<reference evidence="6 7" key="1">
    <citation type="submission" date="2018-08" db="EMBL/GenBank/DDBJ databases">
        <authorList>
            <person name="Laetsch R D."/>
            <person name="Stevens L."/>
            <person name="Kumar S."/>
            <person name="Blaxter L. M."/>
        </authorList>
    </citation>
    <scope>NUCLEOTIDE SEQUENCE [LARGE SCALE GENOMIC DNA]</scope>
</reference>
<dbReference type="Gene3D" id="2.60.40.790">
    <property type="match status" value="1"/>
</dbReference>
<evidence type="ECO:0000313" key="6">
    <source>
        <dbReference type="EMBL" id="VDK74951.1"/>
    </source>
</evidence>
<dbReference type="OMA" id="CFNDADF"/>
<evidence type="ECO:0000256" key="2">
    <source>
        <dbReference type="PROSITE-ProRule" id="PRU00285"/>
    </source>
</evidence>
<evidence type="ECO:0000313" key="7">
    <source>
        <dbReference type="Proteomes" id="UP000277928"/>
    </source>
</evidence>
<dbReference type="InterPro" id="IPR001436">
    <property type="entry name" value="Alpha-crystallin/sHSP_animal"/>
</dbReference>
<dbReference type="OrthoDB" id="1431247at2759"/>
<dbReference type="PROSITE" id="PS01031">
    <property type="entry name" value="SHSP"/>
    <property type="match status" value="1"/>
</dbReference>
<feature type="compositionally biased region" description="Polar residues" evidence="4">
    <location>
        <begin position="186"/>
        <end position="196"/>
    </location>
</feature>
<sequence>MSNPPEQHRDAQPSGRRRPYFNDTDFMSFNETLRRMFESLFSGLEQQYRQLGIGWSGSAVDAAPFQHNFGSSVGQIVNDTEKFAVEMDVSQFHLGDLKVSVRHGELSVEGHQRQRRDQHGLIERHFVRRFTLPDDVDDTTLTSHLKDNGILEISARKKNVAPLTPTRNIPIQTRNADQRQSKRSDSTGSHTGRSNH</sequence>
<evidence type="ECO:0000256" key="1">
    <source>
        <dbReference type="ARBA" id="ARBA00023016"/>
    </source>
</evidence>
<organism evidence="6 7">
    <name type="scientific">Litomosoides sigmodontis</name>
    <name type="common">Filarial nematode worm</name>
    <dbReference type="NCBI Taxonomy" id="42156"/>
    <lineage>
        <taxon>Eukaryota</taxon>
        <taxon>Metazoa</taxon>
        <taxon>Ecdysozoa</taxon>
        <taxon>Nematoda</taxon>
        <taxon>Chromadorea</taxon>
        <taxon>Rhabditida</taxon>
        <taxon>Spirurina</taxon>
        <taxon>Spiruromorpha</taxon>
        <taxon>Filarioidea</taxon>
        <taxon>Onchocercidae</taxon>
        <taxon>Litomosoides</taxon>
    </lineage>
</organism>
<dbReference type="InterPro" id="IPR002068">
    <property type="entry name" value="A-crystallin/Hsp20_dom"/>
</dbReference>
<feature type="compositionally biased region" description="Basic and acidic residues" evidence="4">
    <location>
        <begin position="1"/>
        <end position="11"/>
    </location>
</feature>
<dbReference type="GO" id="GO:0005634">
    <property type="term" value="C:nucleus"/>
    <property type="evidence" value="ECO:0007669"/>
    <property type="project" value="TreeGrafter"/>
</dbReference>
<dbReference type="AlphaFoldDB" id="A0A3P6UCU1"/>
<dbReference type="GO" id="GO:0005737">
    <property type="term" value="C:cytoplasm"/>
    <property type="evidence" value="ECO:0007669"/>
    <property type="project" value="TreeGrafter"/>
</dbReference>
<feature type="compositionally biased region" description="Basic and acidic residues" evidence="4">
    <location>
        <begin position="176"/>
        <end position="185"/>
    </location>
</feature>
<dbReference type="Pfam" id="PF00011">
    <property type="entry name" value="HSP20"/>
    <property type="match status" value="1"/>
</dbReference>
<dbReference type="Proteomes" id="UP000277928">
    <property type="component" value="Unassembled WGS sequence"/>
</dbReference>
<dbReference type="CDD" id="cd06526">
    <property type="entry name" value="metazoan_ACD"/>
    <property type="match status" value="1"/>
</dbReference>
<evidence type="ECO:0000256" key="3">
    <source>
        <dbReference type="RuleBase" id="RU003616"/>
    </source>
</evidence>
<dbReference type="SUPFAM" id="SSF49764">
    <property type="entry name" value="HSP20-like chaperones"/>
    <property type="match status" value="1"/>
</dbReference>
<keyword evidence="1" id="KW-0346">Stress response</keyword>
<feature type="region of interest" description="Disordered" evidence="4">
    <location>
        <begin position="1"/>
        <end position="22"/>
    </location>
</feature>
<feature type="domain" description="SHSP" evidence="5">
    <location>
        <begin position="64"/>
        <end position="174"/>
    </location>
</feature>
<dbReference type="GO" id="GO:0009408">
    <property type="term" value="P:response to heat"/>
    <property type="evidence" value="ECO:0007669"/>
    <property type="project" value="TreeGrafter"/>
</dbReference>
<dbReference type="PANTHER" id="PTHR45640">
    <property type="entry name" value="HEAT SHOCK PROTEIN HSP-12.2-RELATED"/>
    <property type="match status" value="1"/>
</dbReference>
<dbReference type="EMBL" id="UYRX01000129">
    <property type="protein sequence ID" value="VDK74951.1"/>
    <property type="molecule type" value="Genomic_DNA"/>
</dbReference>
<feature type="compositionally biased region" description="Polar residues" evidence="4">
    <location>
        <begin position="165"/>
        <end position="175"/>
    </location>
</feature>
<feature type="region of interest" description="Disordered" evidence="4">
    <location>
        <begin position="161"/>
        <end position="196"/>
    </location>
</feature>
<evidence type="ECO:0000259" key="5">
    <source>
        <dbReference type="PROSITE" id="PS01031"/>
    </source>
</evidence>
<dbReference type="PANTHER" id="PTHR45640:SF13">
    <property type="entry name" value="HEAT SHOCK PROTEIN 22-RELATED"/>
    <property type="match status" value="1"/>
</dbReference>
<dbReference type="InterPro" id="IPR008978">
    <property type="entry name" value="HSP20-like_chaperone"/>
</dbReference>
<evidence type="ECO:0000256" key="4">
    <source>
        <dbReference type="SAM" id="MobiDB-lite"/>
    </source>
</evidence>
<dbReference type="PRINTS" id="PR00299">
    <property type="entry name" value="ACRYSTALLIN"/>
</dbReference>
<name>A0A3P6UCU1_LITSI</name>
<dbReference type="GO" id="GO:0042026">
    <property type="term" value="P:protein refolding"/>
    <property type="evidence" value="ECO:0007669"/>
    <property type="project" value="TreeGrafter"/>
</dbReference>
<dbReference type="GO" id="GO:0051082">
    <property type="term" value="F:unfolded protein binding"/>
    <property type="evidence" value="ECO:0007669"/>
    <property type="project" value="TreeGrafter"/>
</dbReference>